<evidence type="ECO:0000259" key="1">
    <source>
        <dbReference type="PROSITE" id="PS50090"/>
    </source>
</evidence>
<protein>
    <recommendedName>
        <fullName evidence="5">Myb-like DNA-binding domain containing protein</fullName>
    </recommendedName>
</protein>
<feature type="domain" description="HTH myb-type" evidence="2">
    <location>
        <begin position="68"/>
        <end position="122"/>
    </location>
</feature>
<sequence length="216" mass="26215">MMQTNFYPMYYMQFPQNTRVQPNYRPMMPMKTTNTQQFYSYPQQFQTLPKRDFNQEKINRMNRLNRMKTNTKQTKWTPEEEQLLEQKFEELGPHWSRMKYYFPGRTDVNLKNHWSSMMNRKKKEEVMKKISQTDPSEIESTSTEDTYETNFNALNDTKVNDVQQKNKIIPEQCEKTEEGEQPNDFNRNTSYENIFNNLYEEVDVDCCLPNYNAIDF</sequence>
<dbReference type="InterPro" id="IPR050560">
    <property type="entry name" value="MYB_TF"/>
</dbReference>
<organism evidence="3 4">
    <name type="scientific">Tritrichomonas musculus</name>
    <dbReference type="NCBI Taxonomy" id="1915356"/>
    <lineage>
        <taxon>Eukaryota</taxon>
        <taxon>Metamonada</taxon>
        <taxon>Parabasalia</taxon>
        <taxon>Tritrichomonadida</taxon>
        <taxon>Tritrichomonadidae</taxon>
        <taxon>Tritrichomonas</taxon>
    </lineage>
</organism>
<dbReference type="EMBL" id="JAPFFF010000015">
    <property type="protein sequence ID" value="KAK8866870.1"/>
    <property type="molecule type" value="Genomic_DNA"/>
</dbReference>
<name>A0ABR2IPH4_9EUKA</name>
<gene>
    <name evidence="3" type="ORF">M9Y10_009838</name>
</gene>
<feature type="domain" description="Myb-like" evidence="1">
    <location>
        <begin position="68"/>
        <end position="118"/>
    </location>
</feature>
<dbReference type="InterPro" id="IPR017930">
    <property type="entry name" value="Myb_dom"/>
</dbReference>
<evidence type="ECO:0000259" key="2">
    <source>
        <dbReference type="PROSITE" id="PS51294"/>
    </source>
</evidence>
<dbReference type="Gene3D" id="1.10.10.60">
    <property type="entry name" value="Homeodomain-like"/>
    <property type="match status" value="1"/>
</dbReference>
<dbReference type="CDD" id="cd00167">
    <property type="entry name" value="SANT"/>
    <property type="match status" value="1"/>
</dbReference>
<dbReference type="InterPro" id="IPR009057">
    <property type="entry name" value="Homeodomain-like_sf"/>
</dbReference>
<comment type="caution">
    <text evidence="3">The sequence shown here is derived from an EMBL/GenBank/DDBJ whole genome shotgun (WGS) entry which is preliminary data.</text>
</comment>
<evidence type="ECO:0008006" key="5">
    <source>
        <dbReference type="Google" id="ProtNLM"/>
    </source>
</evidence>
<dbReference type="SMART" id="SM00717">
    <property type="entry name" value="SANT"/>
    <property type="match status" value="1"/>
</dbReference>
<dbReference type="PANTHER" id="PTHR45614">
    <property type="entry name" value="MYB PROTEIN-RELATED"/>
    <property type="match status" value="1"/>
</dbReference>
<evidence type="ECO:0000313" key="4">
    <source>
        <dbReference type="Proteomes" id="UP001470230"/>
    </source>
</evidence>
<evidence type="ECO:0000313" key="3">
    <source>
        <dbReference type="EMBL" id="KAK8866870.1"/>
    </source>
</evidence>
<dbReference type="Pfam" id="PF00249">
    <property type="entry name" value="Myb_DNA-binding"/>
    <property type="match status" value="1"/>
</dbReference>
<dbReference type="PANTHER" id="PTHR45614:SF253">
    <property type="entry name" value="CHROMOSOME UNDETERMINED SCAFFOLD_38, WHOLE GENOME SHOTGUN SEQUENCE"/>
    <property type="match status" value="1"/>
</dbReference>
<dbReference type="Proteomes" id="UP001470230">
    <property type="component" value="Unassembled WGS sequence"/>
</dbReference>
<dbReference type="PROSITE" id="PS50090">
    <property type="entry name" value="MYB_LIKE"/>
    <property type="match status" value="1"/>
</dbReference>
<keyword evidence="4" id="KW-1185">Reference proteome</keyword>
<dbReference type="SUPFAM" id="SSF46689">
    <property type="entry name" value="Homeodomain-like"/>
    <property type="match status" value="1"/>
</dbReference>
<dbReference type="InterPro" id="IPR001005">
    <property type="entry name" value="SANT/Myb"/>
</dbReference>
<reference evidence="3 4" key="1">
    <citation type="submission" date="2024-04" db="EMBL/GenBank/DDBJ databases">
        <title>Tritrichomonas musculus Genome.</title>
        <authorList>
            <person name="Alves-Ferreira E."/>
            <person name="Grigg M."/>
            <person name="Lorenzi H."/>
            <person name="Galac M."/>
        </authorList>
    </citation>
    <scope>NUCLEOTIDE SEQUENCE [LARGE SCALE GENOMIC DNA]</scope>
    <source>
        <strain evidence="3 4">EAF2021</strain>
    </source>
</reference>
<accession>A0ABR2IPH4</accession>
<proteinExistence type="predicted"/>
<dbReference type="PROSITE" id="PS51294">
    <property type="entry name" value="HTH_MYB"/>
    <property type="match status" value="1"/>
</dbReference>